<accession>A0A7W4Z6H3</accession>
<dbReference type="GO" id="GO:0003677">
    <property type="term" value="F:DNA binding"/>
    <property type="evidence" value="ECO:0007669"/>
    <property type="project" value="UniProtKB-KW"/>
</dbReference>
<keyword evidence="3 6" id="KW-0238">DNA-binding</keyword>
<feature type="domain" description="HTH lysR-type" evidence="5">
    <location>
        <begin position="6"/>
        <end position="63"/>
    </location>
</feature>
<evidence type="ECO:0000256" key="3">
    <source>
        <dbReference type="ARBA" id="ARBA00023125"/>
    </source>
</evidence>
<comment type="caution">
    <text evidence="6">The sequence shown here is derived from an EMBL/GenBank/DDBJ whole genome shotgun (WGS) entry which is preliminary data.</text>
</comment>
<evidence type="ECO:0000259" key="5">
    <source>
        <dbReference type="PROSITE" id="PS50931"/>
    </source>
</evidence>
<dbReference type="InterPro" id="IPR037402">
    <property type="entry name" value="YidZ_PBP2"/>
</dbReference>
<dbReference type="Gene3D" id="1.10.10.10">
    <property type="entry name" value="Winged helix-like DNA-binding domain superfamily/Winged helix DNA-binding domain"/>
    <property type="match status" value="1"/>
</dbReference>
<evidence type="ECO:0000313" key="6">
    <source>
        <dbReference type="EMBL" id="MBB3048514.1"/>
    </source>
</evidence>
<keyword evidence="2" id="KW-0805">Transcription regulation</keyword>
<sequence>MNLSRIDLNLFVVFETVFSQHSLTRAAEVLHVSQPAVSNSLSRLRKLFDDPLFVRSPGGMTPTPRAQQLICPVREALGLLDNCVSDRLAFDPKTARQTFRIHATEHAETHVLPKLVKKLGEQAPGISLEIVFLNRRDAPLAMARGELHLALDAPLLSHPELISRPLLKDEYVCIFRSGHPLARRRLTLKQYLASEHVHVSSRVKGSGHVDLALRSAGEQRRIALRLQHFTALPAILEQSDLLASIPAGATRGWPFPVRKLPFETPELALQVFWHRSVDHDPANRWLREALLDLSIMRG</sequence>
<evidence type="ECO:0000256" key="1">
    <source>
        <dbReference type="ARBA" id="ARBA00009437"/>
    </source>
</evidence>
<evidence type="ECO:0000256" key="4">
    <source>
        <dbReference type="ARBA" id="ARBA00023163"/>
    </source>
</evidence>
<organism evidence="6 7">
    <name type="scientific">Litorivivens lipolytica</name>
    <dbReference type="NCBI Taxonomy" id="1524264"/>
    <lineage>
        <taxon>Bacteria</taxon>
        <taxon>Pseudomonadati</taxon>
        <taxon>Pseudomonadota</taxon>
        <taxon>Gammaproteobacteria</taxon>
        <taxon>Litorivivens</taxon>
    </lineage>
</organism>
<dbReference type="CDD" id="cd08417">
    <property type="entry name" value="PBP2_Nitroaromatics_like"/>
    <property type="match status" value="1"/>
</dbReference>
<dbReference type="InterPro" id="IPR000847">
    <property type="entry name" value="LysR_HTH_N"/>
</dbReference>
<dbReference type="SUPFAM" id="SSF46785">
    <property type="entry name" value="Winged helix' DNA-binding domain"/>
    <property type="match status" value="1"/>
</dbReference>
<dbReference type="Proteomes" id="UP000537130">
    <property type="component" value="Unassembled WGS sequence"/>
</dbReference>
<reference evidence="6 7" key="1">
    <citation type="submission" date="2020-08" db="EMBL/GenBank/DDBJ databases">
        <title>Genomic Encyclopedia of Type Strains, Phase III (KMG-III): the genomes of soil and plant-associated and newly described type strains.</title>
        <authorList>
            <person name="Whitman W."/>
        </authorList>
    </citation>
    <scope>NUCLEOTIDE SEQUENCE [LARGE SCALE GENOMIC DNA]</scope>
    <source>
        <strain evidence="6 7">CECT 8654</strain>
    </source>
</reference>
<comment type="similarity">
    <text evidence="1">Belongs to the LysR transcriptional regulatory family.</text>
</comment>
<dbReference type="InterPro" id="IPR005119">
    <property type="entry name" value="LysR_subst-bd"/>
</dbReference>
<dbReference type="InterPro" id="IPR036388">
    <property type="entry name" value="WH-like_DNA-bd_sf"/>
</dbReference>
<evidence type="ECO:0000256" key="2">
    <source>
        <dbReference type="ARBA" id="ARBA00023015"/>
    </source>
</evidence>
<gene>
    <name evidence="6" type="ORF">FHR99_002788</name>
</gene>
<dbReference type="PANTHER" id="PTHR30118">
    <property type="entry name" value="HTH-TYPE TRANSCRIPTIONAL REGULATOR LEUO-RELATED"/>
    <property type="match status" value="1"/>
</dbReference>
<keyword evidence="7" id="KW-1185">Reference proteome</keyword>
<dbReference type="PROSITE" id="PS50931">
    <property type="entry name" value="HTH_LYSR"/>
    <property type="match status" value="1"/>
</dbReference>
<dbReference type="InterPro" id="IPR036390">
    <property type="entry name" value="WH_DNA-bd_sf"/>
</dbReference>
<dbReference type="Pfam" id="PF00126">
    <property type="entry name" value="HTH_1"/>
    <property type="match status" value="1"/>
</dbReference>
<dbReference type="AlphaFoldDB" id="A0A7W4Z6H3"/>
<dbReference type="Pfam" id="PF03466">
    <property type="entry name" value="LysR_substrate"/>
    <property type="match status" value="1"/>
</dbReference>
<dbReference type="PRINTS" id="PR00039">
    <property type="entry name" value="HTHLYSR"/>
</dbReference>
<proteinExistence type="inferred from homology"/>
<keyword evidence="4" id="KW-0804">Transcription</keyword>
<dbReference type="PANTHER" id="PTHR30118:SF15">
    <property type="entry name" value="TRANSCRIPTIONAL REGULATORY PROTEIN"/>
    <property type="match status" value="1"/>
</dbReference>
<dbReference type="GO" id="GO:0003700">
    <property type="term" value="F:DNA-binding transcription factor activity"/>
    <property type="evidence" value="ECO:0007669"/>
    <property type="project" value="InterPro"/>
</dbReference>
<dbReference type="EMBL" id="JACHWY010000003">
    <property type="protein sequence ID" value="MBB3048514.1"/>
    <property type="molecule type" value="Genomic_DNA"/>
</dbReference>
<evidence type="ECO:0000313" key="7">
    <source>
        <dbReference type="Proteomes" id="UP000537130"/>
    </source>
</evidence>
<dbReference type="Gene3D" id="3.40.190.10">
    <property type="entry name" value="Periplasmic binding protein-like II"/>
    <property type="match status" value="2"/>
</dbReference>
<name>A0A7W4Z6H3_9GAMM</name>
<dbReference type="InterPro" id="IPR050389">
    <property type="entry name" value="LysR-type_TF"/>
</dbReference>
<dbReference type="SUPFAM" id="SSF53850">
    <property type="entry name" value="Periplasmic binding protein-like II"/>
    <property type="match status" value="1"/>
</dbReference>
<protein>
    <submittedName>
        <fullName evidence="6">DNA-binding transcriptional LysR family regulator</fullName>
    </submittedName>
</protein>
<dbReference type="RefSeq" id="WP_183411296.1">
    <property type="nucleotide sequence ID" value="NZ_JACHWY010000003.1"/>
</dbReference>